<dbReference type="GO" id="GO:0046872">
    <property type="term" value="F:metal ion binding"/>
    <property type="evidence" value="ECO:0007669"/>
    <property type="project" value="UniProtKB-KW"/>
</dbReference>
<dbReference type="Gene3D" id="3.30.830.10">
    <property type="entry name" value="Metalloenzyme, LuxS/M16 peptidase-like"/>
    <property type="match status" value="4"/>
</dbReference>
<evidence type="ECO:0000313" key="13">
    <source>
        <dbReference type="Proteomes" id="UP001558652"/>
    </source>
</evidence>
<keyword evidence="7" id="KW-0378">Hydrolase</keyword>
<evidence type="ECO:0000313" key="12">
    <source>
        <dbReference type="EMBL" id="KAL1140397.1"/>
    </source>
</evidence>
<keyword evidence="10" id="KW-0496">Mitochondrion</keyword>
<evidence type="ECO:0000256" key="9">
    <source>
        <dbReference type="ARBA" id="ARBA00023049"/>
    </source>
</evidence>
<dbReference type="InterPro" id="IPR011249">
    <property type="entry name" value="Metalloenz_LuxS/M16"/>
</dbReference>
<comment type="similarity">
    <text evidence="3">Belongs to the peptidase M16 family. PreP subfamily.</text>
</comment>
<keyword evidence="6" id="KW-0479">Metal-binding</keyword>
<gene>
    <name evidence="12" type="ORF">AAG570_000329</name>
</gene>
<dbReference type="GO" id="GO:0006508">
    <property type="term" value="P:proteolysis"/>
    <property type="evidence" value="ECO:0007669"/>
    <property type="project" value="UniProtKB-KW"/>
</dbReference>
<evidence type="ECO:0000256" key="8">
    <source>
        <dbReference type="ARBA" id="ARBA00022833"/>
    </source>
</evidence>
<dbReference type="SUPFAM" id="SSF63411">
    <property type="entry name" value="LuxS/MPP-like metallohydrolase"/>
    <property type="match status" value="4"/>
</dbReference>
<organism evidence="12 13">
    <name type="scientific">Ranatra chinensis</name>
    <dbReference type="NCBI Taxonomy" id="642074"/>
    <lineage>
        <taxon>Eukaryota</taxon>
        <taxon>Metazoa</taxon>
        <taxon>Ecdysozoa</taxon>
        <taxon>Arthropoda</taxon>
        <taxon>Hexapoda</taxon>
        <taxon>Insecta</taxon>
        <taxon>Pterygota</taxon>
        <taxon>Neoptera</taxon>
        <taxon>Paraneoptera</taxon>
        <taxon>Hemiptera</taxon>
        <taxon>Heteroptera</taxon>
        <taxon>Panheteroptera</taxon>
        <taxon>Nepomorpha</taxon>
        <taxon>Nepidae</taxon>
        <taxon>Ranatrinae</taxon>
        <taxon>Ranatra</taxon>
    </lineage>
</organism>
<accession>A0ABD0Z763</accession>
<dbReference type="InterPro" id="IPR055130">
    <property type="entry name" value="PreP_C"/>
</dbReference>
<dbReference type="FunFam" id="3.30.830.10:FF:000009">
    <property type="entry name" value="Presequence protease, mitochondrial"/>
    <property type="match status" value="1"/>
</dbReference>
<keyword evidence="5" id="KW-0645">Protease</keyword>
<dbReference type="AlphaFoldDB" id="A0ABD0Z763"/>
<dbReference type="Pfam" id="PF00675">
    <property type="entry name" value="Peptidase_M16"/>
    <property type="match status" value="1"/>
</dbReference>
<comment type="cofactor">
    <cofactor evidence="1">
        <name>Zn(2+)</name>
        <dbReference type="ChEBI" id="CHEBI:29105"/>
    </cofactor>
</comment>
<dbReference type="InterPro" id="IPR011765">
    <property type="entry name" value="Pept_M16_N"/>
</dbReference>
<dbReference type="Proteomes" id="UP001558652">
    <property type="component" value="Unassembled WGS sequence"/>
</dbReference>
<dbReference type="Pfam" id="PF22516">
    <property type="entry name" value="PreP_C"/>
    <property type="match status" value="1"/>
</dbReference>
<feature type="domain" description="Peptidase M16C associated" evidence="11">
    <location>
        <begin position="499"/>
        <end position="746"/>
    </location>
</feature>
<evidence type="ECO:0000256" key="10">
    <source>
        <dbReference type="ARBA" id="ARBA00023128"/>
    </source>
</evidence>
<dbReference type="Pfam" id="PF08367">
    <property type="entry name" value="M16C_assoc"/>
    <property type="match status" value="1"/>
</dbReference>
<dbReference type="InterPro" id="IPR007863">
    <property type="entry name" value="Peptidase_M16_C"/>
</dbReference>
<evidence type="ECO:0000256" key="6">
    <source>
        <dbReference type="ARBA" id="ARBA00022723"/>
    </source>
</evidence>
<dbReference type="InterPro" id="IPR013578">
    <property type="entry name" value="Peptidase_M16C_assoc"/>
</dbReference>
<name>A0ABD0Z763_9HEMI</name>
<protein>
    <recommendedName>
        <fullName evidence="4">Presequence protease, mitochondrial</fullName>
    </recommendedName>
</protein>
<evidence type="ECO:0000256" key="1">
    <source>
        <dbReference type="ARBA" id="ARBA00001947"/>
    </source>
</evidence>
<reference evidence="12 13" key="1">
    <citation type="submission" date="2024-07" db="EMBL/GenBank/DDBJ databases">
        <title>Chromosome-level genome assembly of the water stick insect Ranatra chinensis (Heteroptera: Nepidae).</title>
        <authorList>
            <person name="Liu X."/>
        </authorList>
    </citation>
    <scope>NUCLEOTIDE SEQUENCE [LARGE SCALE GENOMIC DNA]</scope>
    <source>
        <strain evidence="12">Cailab_2021Rc</strain>
        <tissue evidence="12">Muscle</tissue>
    </source>
</reference>
<dbReference type="PANTHER" id="PTHR43016:SF13">
    <property type="entry name" value="PRESEQUENCE PROTEASE, MITOCHONDRIAL"/>
    <property type="match status" value="1"/>
</dbReference>
<evidence type="ECO:0000256" key="4">
    <source>
        <dbReference type="ARBA" id="ARBA00020167"/>
    </source>
</evidence>
<proteinExistence type="inferred from homology"/>
<dbReference type="EMBL" id="JBFDAA010000001">
    <property type="protein sequence ID" value="KAL1140397.1"/>
    <property type="molecule type" value="Genomic_DNA"/>
</dbReference>
<keyword evidence="13" id="KW-1185">Reference proteome</keyword>
<evidence type="ECO:0000256" key="2">
    <source>
        <dbReference type="ARBA" id="ARBA00004173"/>
    </source>
</evidence>
<dbReference type="FunFam" id="3.30.830.10:FF:000011">
    <property type="entry name" value="Presequence protease, mitochondrial"/>
    <property type="match status" value="1"/>
</dbReference>
<evidence type="ECO:0000256" key="3">
    <source>
        <dbReference type="ARBA" id="ARBA00007575"/>
    </source>
</evidence>
<comment type="caution">
    <text evidence="12">The sequence shown here is derived from an EMBL/GenBank/DDBJ whole genome shotgun (WGS) entry which is preliminary data.</text>
</comment>
<evidence type="ECO:0000256" key="5">
    <source>
        <dbReference type="ARBA" id="ARBA00022670"/>
    </source>
</evidence>
<dbReference type="PANTHER" id="PTHR43016">
    <property type="entry name" value="PRESEQUENCE PROTEASE"/>
    <property type="match status" value="1"/>
</dbReference>
<evidence type="ECO:0000256" key="7">
    <source>
        <dbReference type="ARBA" id="ARBA00022801"/>
    </source>
</evidence>
<evidence type="ECO:0000259" key="11">
    <source>
        <dbReference type="SMART" id="SM01264"/>
    </source>
</evidence>
<sequence>MLLTRVGSFRRLTTSVSQRSRVEIARRSKNDKELCPGNEIEGFVVTEVGIISEFDMTAIRLKHQVTGAQYLHLMRDDNNNAFSVGFRTTPTDSTGLPHILEHTTLCGSRKYPCRDPFFKMLNRSMATFMNAMTGPDYTIYPFSTQNQTDFYNLMSVYLDAVFKPQLRECDFRQEGWRLEHTDVHNKESPIIFKGVVFNEMKGVFSENHSIFSEALLNNILPSNTYGVISGGDPTTIPTLSYQDLKRFHEKCYHPSNCRFFSYGNFPLKDHLSFINKSYLQEFTNFADYSKGTLVPSEERWDKERTKYILCRYDPLLAKEQSWIAISQLCNDVKSCQETFVLQVLSELLVKGPNASFYKSLVEPNIAGGFCPVTGYDAHTRDTIFSVGLQGVDPEDFEMIVETYHKTLDNLMDKGFEENNINAVLHNIELSIRHQMSDFGLSMLFGITPLWNHDGDVIRAMRINEQVSKFKSLLAENPLYLQDCVQEYLKENKHRLILIMNPDPDYEEKMALKESKLLKEKLSNLSSDQLDMVFVQGQELLKEQEAKQDISCLPTLRLSDLKPDCERTSLTGCSVSGVPLQICKIPTNGLVYFRGVLNTAILSEEAKGCLPLFCSVFTRMGTSKYDYKKMDQLIHLKTGGLHLTTHIAENIYDTHTFEEGIAFSSFCLEKNLKPMLHLWGDLLNNADLNNMKRFETLLKNTAVDLVNGLMDHGHEYAQITAASFVSPSAKLKEHLDGISYVRRMKHLSSEADLTGTLQMIKNIAGVIMSKSHMRLALNLPTESDSKAVETFLDSLKGTYESSLVLSEQKTHKDCTSAIHYVINIPVNFAAMAVPTVNYTHNDFPVREKGGAYGAGARINSHGVFSFFSYRDPNPLDTFDIFQGAQEWIMSNDFTNQDIDEAKLGVFQSIDAPVPPGSRGNRNFFYGITDDEIQRHRKIIMNIKHDDILDVASYLNPPCQGRALLGPSNKHILERKNENWDIRRLE</sequence>
<dbReference type="SMART" id="SM01264">
    <property type="entry name" value="M16C_associated"/>
    <property type="match status" value="1"/>
</dbReference>
<dbReference type="GO" id="GO:0008237">
    <property type="term" value="F:metallopeptidase activity"/>
    <property type="evidence" value="ECO:0007669"/>
    <property type="project" value="UniProtKB-KW"/>
</dbReference>
<comment type="subcellular location">
    <subcellularLocation>
        <location evidence="2">Mitochondrion</location>
    </subcellularLocation>
</comment>
<dbReference type="GO" id="GO:0005739">
    <property type="term" value="C:mitochondrion"/>
    <property type="evidence" value="ECO:0007669"/>
    <property type="project" value="UniProtKB-SubCell"/>
</dbReference>
<keyword evidence="9" id="KW-0482">Metalloprotease</keyword>
<dbReference type="Pfam" id="PF05193">
    <property type="entry name" value="Peptidase_M16_C"/>
    <property type="match status" value="1"/>
</dbReference>
<keyword evidence="8" id="KW-0862">Zinc</keyword>